<comment type="similarity">
    <text evidence="1 11">Belongs to the DnaX/STICHEL family.</text>
</comment>
<dbReference type="PANTHER" id="PTHR11669">
    <property type="entry name" value="REPLICATION FACTOR C / DNA POLYMERASE III GAMMA-TAU SUBUNIT"/>
    <property type="match status" value="1"/>
</dbReference>
<evidence type="ECO:0000256" key="5">
    <source>
        <dbReference type="ARBA" id="ARBA00022723"/>
    </source>
</evidence>
<dbReference type="InterPro" id="IPR003593">
    <property type="entry name" value="AAA+_ATPase"/>
</dbReference>
<reference evidence="14 15" key="1">
    <citation type="submission" date="2019-04" db="EMBL/GenBank/DDBJ databases">
        <authorList>
            <person name="Hwang J.C."/>
        </authorList>
    </citation>
    <scope>NUCLEOTIDE SEQUENCE [LARGE SCALE GENOMIC DNA]</scope>
    <source>
        <strain evidence="14 15">IMCC35001</strain>
    </source>
</reference>
<sequence length="789" mass="85259">MAYQVLARKWRPASFDEVVGQQHVLKALTNALEQDRLHHAYLFTGTRGVGKTSIARLFAKGLNCEQGVTATPCGQCSACQEIAEGRFVDLMEIDAASRTKVDDTREILDNVQYQPVRGRYKVYLIDEVHMLSRHSFNALLKTLEEPPPHVKFLLATTDPQKLPVTVLSRCLQFNLKSLPAERIAEHLSRVLQAEAVSFVPEAVNLLARAAEGSVRDAMSLTDQAIAHGNGGLALAEVQAMLGTLDAGYSLKLLQALVAGDLQGVMATLEEIDQFSPDYDDLLKQLLELLHALAMTQFSVGAARLQEQGAALLPLASRLSREQVQLWYQMLAEGRRDLVLAPDPRSGLEMTLLRALAFSPVTEVPPLTPSLTDQPAALSPIAVAGQVPPESRPAMPAQAPMPQVGSGDPDVLAAEQQMLLSQAEQLRGAPVAEARVEPQQQPVAQEPKAEAGSSVEPAAEPAEPPVAESEPAPDAARPQSEPAEAQPASGPMSLMARALANRERLSQMGQVEEEDSKKPAPLVSAAPRGGKAASAKPQQAEPARSDQAEAAIETRDRPEFAQAEPAKEAAKPAPTQQAYAPESIPLEAYGEYAGPSQEETAAPYPDEVPAQPEPEPAGQRPRQPPQAPVPPPPANAQASPPQPAAPTSASEARPAGSGSVPSGNPEDLAWYQAIFDLGVAARARQLAINSLMQRQQDRVTLLLKPEQRHLMHDSVLGQIREKMVALWQQPIELKVEIGELPGRETPLEIRRRLHRERLAQAKVTLLEDPSVSWLMAEFDAQLIDESISYK</sequence>
<evidence type="ECO:0000256" key="4">
    <source>
        <dbReference type="ARBA" id="ARBA00022705"/>
    </source>
</evidence>
<keyword evidence="4 11" id="KW-0235">DNA replication</keyword>
<dbReference type="Pfam" id="PF13177">
    <property type="entry name" value="DNA_pol3_delta2"/>
    <property type="match status" value="1"/>
</dbReference>
<dbReference type="FunFam" id="1.20.272.10:FF:000003">
    <property type="entry name" value="DNA polymerase III subunit gamma/tau"/>
    <property type="match status" value="1"/>
</dbReference>
<comment type="caution">
    <text evidence="14">The sequence shown here is derived from an EMBL/GenBank/DDBJ whole genome shotgun (WGS) entry which is preliminary data.</text>
</comment>
<dbReference type="GO" id="GO:0003677">
    <property type="term" value="F:DNA binding"/>
    <property type="evidence" value="ECO:0007669"/>
    <property type="project" value="InterPro"/>
</dbReference>
<dbReference type="GO" id="GO:0046872">
    <property type="term" value="F:metal ion binding"/>
    <property type="evidence" value="ECO:0007669"/>
    <property type="project" value="UniProtKB-KW"/>
</dbReference>
<evidence type="ECO:0000313" key="15">
    <source>
        <dbReference type="Proteomes" id="UP000305674"/>
    </source>
</evidence>
<dbReference type="NCBIfam" id="NF004046">
    <property type="entry name" value="PRK05563.1"/>
    <property type="match status" value="1"/>
</dbReference>
<dbReference type="Gene3D" id="1.10.8.60">
    <property type="match status" value="1"/>
</dbReference>
<dbReference type="FunFam" id="3.40.50.300:FF:000014">
    <property type="entry name" value="DNA polymerase III subunit gamma/tau"/>
    <property type="match status" value="1"/>
</dbReference>
<dbReference type="Pfam" id="PF12169">
    <property type="entry name" value="DNA_pol3_gamma3"/>
    <property type="match status" value="1"/>
</dbReference>
<evidence type="ECO:0000256" key="2">
    <source>
        <dbReference type="ARBA" id="ARBA00022679"/>
    </source>
</evidence>
<evidence type="ECO:0000256" key="10">
    <source>
        <dbReference type="ARBA" id="ARBA00049244"/>
    </source>
</evidence>
<dbReference type="GO" id="GO:0003887">
    <property type="term" value="F:DNA-directed DNA polymerase activity"/>
    <property type="evidence" value="ECO:0007669"/>
    <property type="project" value="UniProtKB-KW"/>
</dbReference>
<dbReference type="InterPro" id="IPR038249">
    <property type="entry name" value="PolIII_tau_V_sf"/>
</dbReference>
<evidence type="ECO:0000256" key="3">
    <source>
        <dbReference type="ARBA" id="ARBA00022695"/>
    </source>
</evidence>
<dbReference type="SUPFAM" id="SSF48019">
    <property type="entry name" value="post-AAA+ oligomerization domain-like"/>
    <property type="match status" value="1"/>
</dbReference>
<dbReference type="CDD" id="cd18137">
    <property type="entry name" value="HLD_clamp_pol_III_gamma_tau"/>
    <property type="match status" value="1"/>
</dbReference>
<dbReference type="GO" id="GO:0009360">
    <property type="term" value="C:DNA polymerase III complex"/>
    <property type="evidence" value="ECO:0007669"/>
    <property type="project" value="InterPro"/>
</dbReference>
<dbReference type="NCBIfam" id="NF005942">
    <property type="entry name" value="PRK07994.1"/>
    <property type="match status" value="1"/>
</dbReference>
<dbReference type="SUPFAM" id="SSF52540">
    <property type="entry name" value="P-loop containing nucleoside triphosphate hydrolases"/>
    <property type="match status" value="1"/>
</dbReference>
<comment type="catalytic activity">
    <reaction evidence="10 11">
        <text>DNA(n) + a 2'-deoxyribonucleoside 5'-triphosphate = DNA(n+1) + diphosphate</text>
        <dbReference type="Rhea" id="RHEA:22508"/>
        <dbReference type="Rhea" id="RHEA-COMP:17339"/>
        <dbReference type="Rhea" id="RHEA-COMP:17340"/>
        <dbReference type="ChEBI" id="CHEBI:33019"/>
        <dbReference type="ChEBI" id="CHEBI:61560"/>
        <dbReference type="ChEBI" id="CHEBI:173112"/>
        <dbReference type="EC" id="2.7.7.7"/>
    </reaction>
</comment>
<keyword evidence="3 11" id="KW-0548">Nucleotidyltransferase</keyword>
<feature type="compositionally biased region" description="Low complexity" evidence="12">
    <location>
        <begin position="392"/>
        <end position="402"/>
    </location>
</feature>
<dbReference type="OrthoDB" id="9810148at2"/>
<keyword evidence="6 11" id="KW-0547">Nucleotide-binding</keyword>
<dbReference type="Pfam" id="PF12170">
    <property type="entry name" value="DNA_pol3_tau_5"/>
    <property type="match status" value="1"/>
</dbReference>
<evidence type="ECO:0000259" key="13">
    <source>
        <dbReference type="SMART" id="SM00382"/>
    </source>
</evidence>
<feature type="region of interest" description="Disordered" evidence="12">
    <location>
        <begin position="385"/>
        <end position="408"/>
    </location>
</feature>
<feature type="compositionally biased region" description="Basic and acidic residues" evidence="12">
    <location>
        <begin position="542"/>
        <end position="569"/>
    </location>
</feature>
<evidence type="ECO:0000256" key="11">
    <source>
        <dbReference type="RuleBase" id="RU364063"/>
    </source>
</evidence>
<keyword evidence="2 11" id="KW-0808">Transferase</keyword>
<evidence type="ECO:0000256" key="6">
    <source>
        <dbReference type="ARBA" id="ARBA00022741"/>
    </source>
</evidence>
<dbReference type="Gene3D" id="3.40.50.300">
    <property type="entry name" value="P-loop containing nucleotide triphosphate hydrolases"/>
    <property type="match status" value="1"/>
</dbReference>
<dbReference type="Gene3D" id="1.20.272.10">
    <property type="match status" value="1"/>
</dbReference>
<feature type="compositionally biased region" description="Pro residues" evidence="12">
    <location>
        <begin position="621"/>
        <end position="643"/>
    </location>
</feature>
<proteinExistence type="inferred from homology"/>
<dbReference type="SMART" id="SM00382">
    <property type="entry name" value="AAA"/>
    <property type="match status" value="1"/>
</dbReference>
<protein>
    <recommendedName>
        <fullName evidence="11">DNA polymerase III subunit gamma/tau</fullName>
        <ecNumber evidence="11">2.7.7.7</ecNumber>
    </recommendedName>
</protein>
<evidence type="ECO:0000256" key="8">
    <source>
        <dbReference type="ARBA" id="ARBA00022840"/>
    </source>
</evidence>
<evidence type="ECO:0000313" key="14">
    <source>
        <dbReference type="EMBL" id="TKB49062.1"/>
    </source>
</evidence>
<gene>
    <name evidence="11" type="primary">dnaX</name>
    <name evidence="14" type="ORF">FCL40_10505</name>
</gene>
<keyword evidence="9 11" id="KW-0239">DNA-directed DNA polymerase</keyword>
<keyword evidence="8 11" id="KW-0067">ATP-binding</keyword>
<keyword evidence="5" id="KW-0479">Metal-binding</keyword>
<dbReference type="FunFam" id="1.10.8.60:FF:000013">
    <property type="entry name" value="DNA polymerase III subunit gamma/tau"/>
    <property type="match status" value="1"/>
</dbReference>
<keyword evidence="15" id="KW-1185">Reference proteome</keyword>
<feature type="compositionally biased region" description="Low complexity" evidence="12">
    <location>
        <begin position="436"/>
        <end position="475"/>
    </location>
</feature>
<name>A0A4U1BDF3_9GAMM</name>
<evidence type="ECO:0000256" key="1">
    <source>
        <dbReference type="ARBA" id="ARBA00006360"/>
    </source>
</evidence>
<dbReference type="GO" id="GO:0005524">
    <property type="term" value="F:ATP binding"/>
    <property type="evidence" value="ECO:0007669"/>
    <property type="project" value="UniProtKB-KW"/>
</dbReference>
<dbReference type="InterPro" id="IPR012763">
    <property type="entry name" value="DNA_pol_III_sug/sutau_N"/>
</dbReference>
<dbReference type="PANTHER" id="PTHR11669:SF0">
    <property type="entry name" value="PROTEIN STICHEL-LIKE 2"/>
    <property type="match status" value="1"/>
</dbReference>
<feature type="domain" description="AAA+ ATPase" evidence="13">
    <location>
        <begin position="37"/>
        <end position="178"/>
    </location>
</feature>
<dbReference type="Gene3D" id="3.30.300.150">
    <property type="entry name" value="DNA polymerase III, tau subunit, domain V"/>
    <property type="match status" value="1"/>
</dbReference>
<evidence type="ECO:0000256" key="12">
    <source>
        <dbReference type="SAM" id="MobiDB-lite"/>
    </source>
</evidence>
<dbReference type="AlphaFoldDB" id="A0A4U1BDF3"/>
<dbReference type="InterPro" id="IPR008921">
    <property type="entry name" value="DNA_pol3_clamp-load_cplx_C"/>
</dbReference>
<evidence type="ECO:0000256" key="9">
    <source>
        <dbReference type="ARBA" id="ARBA00022932"/>
    </source>
</evidence>
<dbReference type="InterPro" id="IPR021029">
    <property type="entry name" value="DNA_pol_III_tau_dom-5"/>
</dbReference>
<dbReference type="InterPro" id="IPR045085">
    <property type="entry name" value="HLD_clamp_pol_III_gamma_tau"/>
</dbReference>
<organism evidence="14 15">
    <name type="scientific">Ferrimonas sediminicola</name>
    <dbReference type="NCBI Taxonomy" id="2569538"/>
    <lineage>
        <taxon>Bacteria</taxon>
        <taxon>Pseudomonadati</taxon>
        <taxon>Pseudomonadota</taxon>
        <taxon>Gammaproteobacteria</taxon>
        <taxon>Alteromonadales</taxon>
        <taxon>Ferrimonadaceae</taxon>
        <taxon>Ferrimonas</taxon>
    </lineage>
</organism>
<dbReference type="InterPro" id="IPR022754">
    <property type="entry name" value="DNA_pol_III_gamma-3"/>
</dbReference>
<keyword evidence="7" id="KW-0862">Zinc</keyword>
<dbReference type="Pfam" id="PF22608">
    <property type="entry name" value="DNAX_ATPase_lid"/>
    <property type="match status" value="1"/>
</dbReference>
<dbReference type="CDD" id="cd00009">
    <property type="entry name" value="AAA"/>
    <property type="match status" value="1"/>
</dbReference>
<dbReference type="Proteomes" id="UP000305674">
    <property type="component" value="Unassembled WGS sequence"/>
</dbReference>
<dbReference type="EC" id="2.7.7.7" evidence="11"/>
<dbReference type="RefSeq" id="WP_136853254.1">
    <property type="nucleotide sequence ID" value="NZ_SWCI01000005.1"/>
</dbReference>
<accession>A0A4U1BDF3</accession>
<dbReference type="InterPro" id="IPR027417">
    <property type="entry name" value="P-loop_NTPase"/>
</dbReference>
<dbReference type="EMBL" id="SWCI01000005">
    <property type="protein sequence ID" value="TKB49062.1"/>
    <property type="molecule type" value="Genomic_DNA"/>
</dbReference>
<comment type="subunit">
    <text evidence="11">DNA polymerase III contains a core (composed of alpha, epsilon and theta chains) that associates with a tau subunit. This core dimerizes to form the POLIII' complex. PolIII' associates with the gamma complex (composed of gamma, delta, delta', psi and chi chains) and with the beta chain to form the complete DNA polymerase III complex.</text>
</comment>
<dbReference type="NCBIfam" id="TIGR02397">
    <property type="entry name" value="dnaX_nterm"/>
    <property type="match status" value="1"/>
</dbReference>
<evidence type="ECO:0000256" key="7">
    <source>
        <dbReference type="ARBA" id="ARBA00022833"/>
    </source>
</evidence>
<dbReference type="InterPro" id="IPR050238">
    <property type="entry name" value="DNA_Rep/Repair_Clamp_Loader"/>
</dbReference>
<feature type="region of interest" description="Disordered" evidence="12">
    <location>
        <begin position="424"/>
        <end position="662"/>
    </location>
</feature>
<comment type="function">
    <text evidence="11">DNA polymerase III is a complex, multichain enzyme responsible for most of the replicative synthesis in bacteria. This DNA polymerase also exhibits 3' to 5' exonuclease activity.</text>
</comment>
<dbReference type="GO" id="GO:0006261">
    <property type="term" value="P:DNA-templated DNA replication"/>
    <property type="evidence" value="ECO:0007669"/>
    <property type="project" value="TreeGrafter"/>
</dbReference>